<dbReference type="Proteomes" id="UP000214720">
    <property type="component" value="Unassembled WGS sequence"/>
</dbReference>
<sequence>MNASGVLVRAVGLNPQTWSLVHFDFWTCTQDDLPAGSHSYEV</sequence>
<dbReference type="AlphaFoldDB" id="A0A226XB62"/>
<evidence type="ECO:0000313" key="2">
    <source>
        <dbReference type="Proteomes" id="UP000214720"/>
    </source>
</evidence>
<proteinExistence type="predicted"/>
<organism evidence="1 2">
    <name type="scientific">Caballeronia sordidicola</name>
    <name type="common">Burkholderia sordidicola</name>
    <dbReference type="NCBI Taxonomy" id="196367"/>
    <lineage>
        <taxon>Bacteria</taxon>
        <taxon>Pseudomonadati</taxon>
        <taxon>Pseudomonadota</taxon>
        <taxon>Betaproteobacteria</taxon>
        <taxon>Burkholderiales</taxon>
        <taxon>Burkholderiaceae</taxon>
        <taxon>Caballeronia</taxon>
    </lineage>
</organism>
<evidence type="ECO:0000313" key="1">
    <source>
        <dbReference type="EMBL" id="OXC80058.1"/>
    </source>
</evidence>
<dbReference type="EMBL" id="MTHB01000027">
    <property type="protein sequence ID" value="OXC80058.1"/>
    <property type="molecule type" value="Genomic_DNA"/>
</dbReference>
<comment type="caution">
    <text evidence="1">The sequence shown here is derived from an EMBL/GenBank/DDBJ whole genome shotgun (WGS) entry which is preliminary data.</text>
</comment>
<reference evidence="2" key="1">
    <citation type="submission" date="2017-01" db="EMBL/GenBank/DDBJ databases">
        <title>Genome Analysis of Deinococcus marmoris KOPRI26562.</title>
        <authorList>
            <person name="Kim J.H."/>
            <person name="Oh H.-M."/>
        </authorList>
    </citation>
    <scope>NUCLEOTIDE SEQUENCE [LARGE SCALE GENOMIC DNA]</scope>
    <source>
        <strain evidence="2">PAMC 26633</strain>
    </source>
</reference>
<gene>
    <name evidence="1" type="ORF">BSU04_04500</name>
</gene>
<accession>A0A226XB62</accession>
<protein>
    <submittedName>
        <fullName evidence="1">Uncharacterized protein</fullName>
    </submittedName>
</protein>
<name>A0A226XB62_CABSO</name>